<feature type="disulfide bond" evidence="6">
    <location>
        <begin position="72"/>
        <end position="90"/>
    </location>
</feature>
<dbReference type="AlphaFoldDB" id="A7SFI7"/>
<dbReference type="Gene3D" id="2.10.50.10">
    <property type="entry name" value="Tumor Necrosis Factor Receptor, subunit A, domain 2"/>
    <property type="match status" value="2"/>
</dbReference>
<name>A7SFI7_NEMVE</name>
<dbReference type="Gene3D" id="1.10.533.10">
    <property type="entry name" value="Death Domain, Fas"/>
    <property type="match status" value="1"/>
</dbReference>
<feature type="repeat" description="TNFR-Cys" evidence="6">
    <location>
        <begin position="14"/>
        <end position="51"/>
    </location>
</feature>
<feature type="domain" description="TNFR-Cys" evidence="9">
    <location>
        <begin position="92"/>
        <end position="130"/>
    </location>
</feature>
<feature type="disulfide bond" evidence="6">
    <location>
        <begin position="33"/>
        <end position="51"/>
    </location>
</feature>
<dbReference type="InParanoid" id="A7SFI7"/>
<evidence type="ECO:0000256" key="5">
    <source>
        <dbReference type="ARBA" id="ARBA00023180"/>
    </source>
</evidence>
<dbReference type="InterPro" id="IPR000488">
    <property type="entry name" value="Death_dom"/>
</dbReference>
<dbReference type="Proteomes" id="UP000001593">
    <property type="component" value="Unassembled WGS sequence"/>
</dbReference>
<feature type="domain" description="TNFR-Cys" evidence="9">
    <location>
        <begin position="52"/>
        <end position="90"/>
    </location>
</feature>
<keyword evidence="3" id="KW-0677">Repeat</keyword>
<dbReference type="PROSITE" id="PS50017">
    <property type="entry name" value="DEATH_DOMAIN"/>
    <property type="match status" value="1"/>
</dbReference>
<evidence type="ECO:0000259" key="9">
    <source>
        <dbReference type="PROSITE" id="PS50050"/>
    </source>
</evidence>
<dbReference type="GO" id="GO:0009986">
    <property type="term" value="C:cell surface"/>
    <property type="evidence" value="ECO:0000318"/>
    <property type="project" value="GO_Central"/>
</dbReference>
<feature type="disulfide bond" evidence="6">
    <location>
        <begin position="109"/>
        <end position="122"/>
    </location>
</feature>
<evidence type="ECO:0000313" key="11">
    <source>
        <dbReference type="Proteomes" id="UP000001593"/>
    </source>
</evidence>
<gene>
    <name evidence="10" type="ORF">NEMVEDRAFT_v1g211491</name>
</gene>
<sequence length="328" mass="36664">MARSLPPSLNVAAGCGLGEYYNRGICKQCSPSCPGKQIIVHPCTESQDISCRCPEGKYWDTALLLCRQCMACKAGQYPVVQCKHESNRVCKDCMEGTYLNSTLDMCLPCSHCKVQEVVLKMCGKDSNTICTRNVLKSTNTTTKSTTEPPTAAIQIKQGETAGTLKTSENKNVIIIAVASVVGVFLIAIVALLWCGRHHNSTPQRRVPETSQTIIDEEMDSIINSDPGLHLRDLDYETFENLCNLLNPESLKNWKTLAGLLRLPMQQIRVFEIDKSQATQKLLGYWQTQQEASVYKLYHLLLEIHRDDCASLLKKVLLKHQQSRESDKV</sequence>
<keyword evidence="7" id="KW-0472">Membrane</keyword>
<feature type="repeat" description="TNFR-Cys" evidence="6">
    <location>
        <begin position="92"/>
        <end position="130"/>
    </location>
</feature>
<evidence type="ECO:0000256" key="1">
    <source>
        <dbReference type="ARBA" id="ARBA00022703"/>
    </source>
</evidence>
<keyword evidence="4 6" id="KW-1015">Disulfide bond</keyword>
<dbReference type="eggNOG" id="ENOG502QRGT">
    <property type="taxonomic scope" value="Eukaryota"/>
</dbReference>
<dbReference type="InterPro" id="IPR011029">
    <property type="entry name" value="DEATH-like_dom_sf"/>
</dbReference>
<dbReference type="SUPFAM" id="SSF57586">
    <property type="entry name" value="TNF receptor-like"/>
    <property type="match status" value="1"/>
</dbReference>
<dbReference type="PANTHER" id="PTHR46605">
    <property type="entry name" value="TUMOR NECROSIS FACTOR RECEPTOR"/>
    <property type="match status" value="1"/>
</dbReference>
<evidence type="ECO:0000256" key="3">
    <source>
        <dbReference type="ARBA" id="ARBA00022737"/>
    </source>
</evidence>
<keyword evidence="1" id="KW-0053">Apoptosis</keyword>
<evidence type="ECO:0000256" key="4">
    <source>
        <dbReference type="ARBA" id="ARBA00023157"/>
    </source>
</evidence>
<dbReference type="Pfam" id="PF00020">
    <property type="entry name" value="TNFR_c6"/>
    <property type="match status" value="3"/>
</dbReference>
<accession>A7SFI7</accession>
<dbReference type="PROSITE" id="PS00652">
    <property type="entry name" value="TNFR_NGFR_1"/>
    <property type="match status" value="1"/>
</dbReference>
<protein>
    <submittedName>
        <fullName evidence="10">Uncharacterized protein</fullName>
    </submittedName>
</protein>
<dbReference type="EMBL" id="DS469645">
    <property type="protein sequence ID" value="EDO37507.1"/>
    <property type="molecule type" value="Genomic_DNA"/>
</dbReference>
<feature type="domain" description="Death" evidence="8">
    <location>
        <begin position="252"/>
        <end position="316"/>
    </location>
</feature>
<feature type="disulfide bond" evidence="6">
    <location>
        <begin position="69"/>
        <end position="82"/>
    </location>
</feature>
<evidence type="ECO:0000313" key="10">
    <source>
        <dbReference type="EMBL" id="EDO37507.1"/>
    </source>
</evidence>
<dbReference type="PANTHER" id="PTHR46605:SF2">
    <property type="entry name" value="TNFR-CYS DOMAIN-CONTAINING PROTEIN"/>
    <property type="match status" value="1"/>
</dbReference>
<dbReference type="GO" id="GO:0006915">
    <property type="term" value="P:apoptotic process"/>
    <property type="evidence" value="ECO:0007669"/>
    <property type="project" value="UniProtKB-KW"/>
</dbReference>
<dbReference type="SMART" id="SM00005">
    <property type="entry name" value="DEATH"/>
    <property type="match status" value="1"/>
</dbReference>
<comment type="caution">
    <text evidence="6">Lacks conserved residue(s) required for the propagation of feature annotation.</text>
</comment>
<keyword evidence="2" id="KW-0732">Signal</keyword>
<dbReference type="SMART" id="SM00208">
    <property type="entry name" value="TNFR"/>
    <property type="match status" value="3"/>
</dbReference>
<dbReference type="FunFam" id="1.10.533.10:FF:000236">
    <property type="entry name" value="Predicted protein"/>
    <property type="match status" value="1"/>
</dbReference>
<feature type="repeat" description="TNFR-Cys" evidence="6">
    <location>
        <begin position="52"/>
        <end position="90"/>
    </location>
</feature>
<dbReference type="SUPFAM" id="SSF47986">
    <property type="entry name" value="DEATH domain"/>
    <property type="match status" value="1"/>
</dbReference>
<keyword evidence="11" id="KW-1185">Reference proteome</keyword>
<dbReference type="GO" id="GO:0007266">
    <property type="term" value="P:Rho protein signal transduction"/>
    <property type="evidence" value="ECO:0000318"/>
    <property type="project" value="GO_Central"/>
</dbReference>
<dbReference type="GO" id="GO:0015026">
    <property type="term" value="F:coreceptor activity"/>
    <property type="evidence" value="ECO:0000318"/>
    <property type="project" value="GO_Central"/>
</dbReference>
<evidence type="ECO:0000256" key="2">
    <source>
        <dbReference type="ARBA" id="ARBA00022729"/>
    </source>
</evidence>
<evidence type="ECO:0000259" key="8">
    <source>
        <dbReference type="PROSITE" id="PS50017"/>
    </source>
</evidence>
<dbReference type="GO" id="GO:0048406">
    <property type="term" value="F:nerve growth factor binding"/>
    <property type="evidence" value="ECO:0000318"/>
    <property type="project" value="GO_Central"/>
</dbReference>
<dbReference type="HOGENOM" id="CLU_052667_0_1_1"/>
<organism evidence="10 11">
    <name type="scientific">Nematostella vectensis</name>
    <name type="common">Starlet sea anemone</name>
    <dbReference type="NCBI Taxonomy" id="45351"/>
    <lineage>
        <taxon>Eukaryota</taxon>
        <taxon>Metazoa</taxon>
        <taxon>Cnidaria</taxon>
        <taxon>Anthozoa</taxon>
        <taxon>Hexacorallia</taxon>
        <taxon>Actiniaria</taxon>
        <taxon>Edwardsiidae</taxon>
        <taxon>Nematostella</taxon>
    </lineage>
</organism>
<dbReference type="PROSITE" id="PS50050">
    <property type="entry name" value="TNFR_NGFR_2"/>
    <property type="match status" value="3"/>
</dbReference>
<keyword evidence="5" id="KW-0325">Glycoprotein</keyword>
<keyword evidence="7" id="KW-0812">Transmembrane</keyword>
<feature type="disulfide bond" evidence="6">
    <location>
        <begin position="112"/>
        <end position="130"/>
    </location>
</feature>
<dbReference type="InterPro" id="IPR052302">
    <property type="entry name" value="Neurotrophin_rcpt-DD"/>
</dbReference>
<proteinExistence type="predicted"/>
<feature type="domain" description="TNFR-Cys" evidence="9">
    <location>
        <begin position="14"/>
        <end position="51"/>
    </location>
</feature>
<reference evidence="10 11" key="1">
    <citation type="journal article" date="2007" name="Science">
        <title>Sea anemone genome reveals ancestral eumetazoan gene repertoire and genomic organization.</title>
        <authorList>
            <person name="Putnam N.H."/>
            <person name="Srivastava M."/>
            <person name="Hellsten U."/>
            <person name="Dirks B."/>
            <person name="Chapman J."/>
            <person name="Salamov A."/>
            <person name="Terry A."/>
            <person name="Shapiro H."/>
            <person name="Lindquist E."/>
            <person name="Kapitonov V.V."/>
            <person name="Jurka J."/>
            <person name="Genikhovich G."/>
            <person name="Grigoriev I.V."/>
            <person name="Lucas S.M."/>
            <person name="Steele R.E."/>
            <person name="Finnerty J.R."/>
            <person name="Technau U."/>
            <person name="Martindale M.Q."/>
            <person name="Rokhsar D.S."/>
        </authorList>
    </citation>
    <scope>NUCLEOTIDE SEQUENCE [LARGE SCALE GENOMIC DNA]</scope>
    <source>
        <strain evidence="11">CH2 X CH6</strain>
    </source>
</reference>
<dbReference type="GO" id="GO:0005035">
    <property type="term" value="F:death receptor activity"/>
    <property type="evidence" value="ECO:0000318"/>
    <property type="project" value="GO_Central"/>
</dbReference>
<dbReference type="GO" id="GO:0005886">
    <property type="term" value="C:plasma membrane"/>
    <property type="evidence" value="ECO:0000318"/>
    <property type="project" value="GO_Central"/>
</dbReference>
<evidence type="ECO:0000256" key="7">
    <source>
        <dbReference type="SAM" id="Phobius"/>
    </source>
</evidence>
<feature type="transmembrane region" description="Helical" evidence="7">
    <location>
        <begin position="172"/>
        <end position="195"/>
    </location>
</feature>
<evidence type="ECO:0000256" key="6">
    <source>
        <dbReference type="PROSITE-ProRule" id="PRU00206"/>
    </source>
</evidence>
<dbReference type="InterPro" id="IPR001368">
    <property type="entry name" value="TNFR/NGFR_Cys_rich_reg"/>
</dbReference>
<dbReference type="Pfam" id="PF00531">
    <property type="entry name" value="Death"/>
    <property type="match status" value="1"/>
</dbReference>
<dbReference type="OMA" id="SCKHNKQ"/>
<keyword evidence="7" id="KW-1133">Transmembrane helix</keyword>
<dbReference type="PROSITE" id="PS51257">
    <property type="entry name" value="PROKAR_LIPOPROTEIN"/>
    <property type="match status" value="1"/>
</dbReference>